<organism evidence="1 2">
    <name type="scientific">Tritrichomonas musculus</name>
    <dbReference type="NCBI Taxonomy" id="1915356"/>
    <lineage>
        <taxon>Eukaryota</taxon>
        <taxon>Metamonada</taxon>
        <taxon>Parabasalia</taxon>
        <taxon>Tritrichomonadida</taxon>
        <taxon>Tritrichomonadidae</taxon>
        <taxon>Tritrichomonas</taxon>
    </lineage>
</organism>
<name>A0ABR2IM45_9EUKA</name>
<protein>
    <submittedName>
        <fullName evidence="1">Uncharacterized protein</fullName>
    </submittedName>
</protein>
<dbReference type="EMBL" id="JAPFFF010000016">
    <property type="protein sequence ID" value="KAK8864879.1"/>
    <property type="molecule type" value="Genomic_DNA"/>
</dbReference>
<accession>A0ABR2IM45</accession>
<evidence type="ECO:0000313" key="1">
    <source>
        <dbReference type="EMBL" id="KAK8864879.1"/>
    </source>
</evidence>
<evidence type="ECO:0000313" key="2">
    <source>
        <dbReference type="Proteomes" id="UP001470230"/>
    </source>
</evidence>
<reference evidence="1 2" key="1">
    <citation type="submission" date="2024-04" db="EMBL/GenBank/DDBJ databases">
        <title>Tritrichomonas musculus Genome.</title>
        <authorList>
            <person name="Alves-Ferreira E."/>
            <person name="Grigg M."/>
            <person name="Lorenzi H."/>
            <person name="Galac M."/>
        </authorList>
    </citation>
    <scope>NUCLEOTIDE SEQUENCE [LARGE SCALE GENOMIC DNA]</scope>
    <source>
        <strain evidence="1 2">EAF2021</strain>
    </source>
</reference>
<dbReference type="Proteomes" id="UP001470230">
    <property type="component" value="Unassembled WGS sequence"/>
</dbReference>
<keyword evidence="2" id="KW-1185">Reference proteome</keyword>
<proteinExistence type="predicted"/>
<gene>
    <name evidence="1" type="ORF">M9Y10_010406</name>
</gene>
<sequence length="287" mass="33687">MNKGKSRMQNITILYLKDTHVNWSPASEQTRKIRDRINLKIKELGNKYFQVKALFDQMNLRRDHLFLKGKELVELFKDQKPGLHLQTQSRRMKEALHCWFAEHFYQEIFDQDPIFLEFLKKEVIIDQISKPAKTKKACKSNKIEEKKVVNKRKNQKVNSIFNSYQDVELITNNQPNNGVSAVNSIDNIQKIHPIQIFPQVQVVQPNLPITDYPKEEQIPKKEINETNHNCNQHLNSFSTLPNIGTEEENDSDSDIDEIFQDVIEGMNVLSNGDNFNFDYSDIFYFQP</sequence>
<comment type="caution">
    <text evidence="1">The sequence shown here is derived from an EMBL/GenBank/DDBJ whole genome shotgun (WGS) entry which is preliminary data.</text>
</comment>